<evidence type="ECO:0000256" key="1">
    <source>
        <dbReference type="SAM" id="MobiDB-lite"/>
    </source>
</evidence>
<evidence type="ECO:0000313" key="3">
    <source>
        <dbReference type="Proteomes" id="UP000799770"/>
    </source>
</evidence>
<gene>
    <name evidence="2" type="ORF">BDV96DRAFT_337463</name>
</gene>
<proteinExistence type="predicted"/>
<dbReference type="Proteomes" id="UP000799770">
    <property type="component" value="Unassembled WGS sequence"/>
</dbReference>
<dbReference type="AlphaFoldDB" id="A0A6A5YG32"/>
<organism evidence="2 3">
    <name type="scientific">Lophiotrema nucula</name>
    <dbReference type="NCBI Taxonomy" id="690887"/>
    <lineage>
        <taxon>Eukaryota</taxon>
        <taxon>Fungi</taxon>
        <taxon>Dikarya</taxon>
        <taxon>Ascomycota</taxon>
        <taxon>Pezizomycotina</taxon>
        <taxon>Dothideomycetes</taxon>
        <taxon>Pleosporomycetidae</taxon>
        <taxon>Pleosporales</taxon>
        <taxon>Lophiotremataceae</taxon>
        <taxon>Lophiotrema</taxon>
    </lineage>
</organism>
<reference evidence="2" key="1">
    <citation type="journal article" date="2020" name="Stud. Mycol.">
        <title>101 Dothideomycetes genomes: a test case for predicting lifestyles and emergence of pathogens.</title>
        <authorList>
            <person name="Haridas S."/>
            <person name="Albert R."/>
            <person name="Binder M."/>
            <person name="Bloem J."/>
            <person name="Labutti K."/>
            <person name="Salamov A."/>
            <person name="Andreopoulos B."/>
            <person name="Baker S."/>
            <person name="Barry K."/>
            <person name="Bills G."/>
            <person name="Bluhm B."/>
            <person name="Cannon C."/>
            <person name="Castanera R."/>
            <person name="Culley D."/>
            <person name="Daum C."/>
            <person name="Ezra D."/>
            <person name="Gonzalez J."/>
            <person name="Henrissat B."/>
            <person name="Kuo A."/>
            <person name="Liang C."/>
            <person name="Lipzen A."/>
            <person name="Lutzoni F."/>
            <person name="Magnuson J."/>
            <person name="Mondo S."/>
            <person name="Nolan M."/>
            <person name="Ohm R."/>
            <person name="Pangilinan J."/>
            <person name="Park H.-J."/>
            <person name="Ramirez L."/>
            <person name="Alfaro M."/>
            <person name="Sun H."/>
            <person name="Tritt A."/>
            <person name="Yoshinaga Y."/>
            <person name="Zwiers L.-H."/>
            <person name="Turgeon B."/>
            <person name="Goodwin S."/>
            <person name="Spatafora J."/>
            <person name="Crous P."/>
            <person name="Grigoriev I."/>
        </authorList>
    </citation>
    <scope>NUCLEOTIDE SEQUENCE</scope>
    <source>
        <strain evidence="2">CBS 627.86</strain>
    </source>
</reference>
<accession>A0A6A5YG32</accession>
<feature type="compositionally biased region" description="Low complexity" evidence="1">
    <location>
        <begin position="7"/>
        <end position="27"/>
    </location>
</feature>
<dbReference type="EMBL" id="ML977365">
    <property type="protein sequence ID" value="KAF2106222.1"/>
    <property type="molecule type" value="Genomic_DNA"/>
</dbReference>
<keyword evidence="3" id="KW-1185">Reference proteome</keyword>
<name>A0A6A5YG32_9PLEO</name>
<evidence type="ECO:0000313" key="2">
    <source>
        <dbReference type="EMBL" id="KAF2106222.1"/>
    </source>
</evidence>
<feature type="compositionally biased region" description="Basic and acidic residues" evidence="1">
    <location>
        <begin position="55"/>
        <end position="72"/>
    </location>
</feature>
<feature type="compositionally biased region" description="Basic residues" evidence="1">
    <location>
        <begin position="93"/>
        <end position="104"/>
    </location>
</feature>
<protein>
    <submittedName>
        <fullName evidence="2">Uncharacterized protein</fullName>
    </submittedName>
</protein>
<feature type="region of interest" description="Disordered" evidence="1">
    <location>
        <begin position="1"/>
        <end position="129"/>
    </location>
</feature>
<sequence>MAKRKPSQSVSRRPAAPRRAANQQAGRIAKRESYRGVRPVSECSKTRELSSWAEEESRLWAKKLGRPESKEVDDSEDDSTSQSQRKPGEIRKRGNRLPKRHTTHRKSEDDQIHHATSSRSAKTIAHGAKQKETAVFARKEHSEAEKTKWAAKSGWKKILKIAPSESL</sequence>